<protein>
    <submittedName>
        <fullName evidence="1">Uncharacterized protein</fullName>
    </submittedName>
</protein>
<dbReference type="Proteomes" id="UP000325577">
    <property type="component" value="Linkage Group LG21"/>
</dbReference>
<name>A0A5J5AFU5_9ASTE</name>
<sequence>MSCGLEGKCRLIGNLDLFGDCNLQDLLGYCVSLVHYDSHCKGFALFMRPSSSSKLIVRLVKAMRFLSSRLSLTHELTLDRG</sequence>
<reference evidence="1 2" key="1">
    <citation type="submission" date="2019-09" db="EMBL/GenBank/DDBJ databases">
        <title>A chromosome-level genome assembly of the Chinese tupelo Nyssa sinensis.</title>
        <authorList>
            <person name="Yang X."/>
            <person name="Kang M."/>
            <person name="Yang Y."/>
            <person name="Xiong H."/>
            <person name="Wang M."/>
            <person name="Zhang Z."/>
            <person name="Wang Z."/>
            <person name="Wu H."/>
            <person name="Ma T."/>
            <person name="Liu J."/>
            <person name="Xi Z."/>
        </authorList>
    </citation>
    <scope>NUCLEOTIDE SEQUENCE [LARGE SCALE GENOMIC DNA]</scope>
    <source>
        <strain evidence="1">J267</strain>
        <tissue evidence="1">Leaf</tissue>
    </source>
</reference>
<dbReference type="EMBL" id="CM018045">
    <property type="protein sequence ID" value="KAA8528712.1"/>
    <property type="molecule type" value="Genomic_DNA"/>
</dbReference>
<keyword evidence="2" id="KW-1185">Reference proteome</keyword>
<proteinExistence type="predicted"/>
<organism evidence="1 2">
    <name type="scientific">Nyssa sinensis</name>
    <dbReference type="NCBI Taxonomy" id="561372"/>
    <lineage>
        <taxon>Eukaryota</taxon>
        <taxon>Viridiplantae</taxon>
        <taxon>Streptophyta</taxon>
        <taxon>Embryophyta</taxon>
        <taxon>Tracheophyta</taxon>
        <taxon>Spermatophyta</taxon>
        <taxon>Magnoliopsida</taxon>
        <taxon>eudicotyledons</taxon>
        <taxon>Gunneridae</taxon>
        <taxon>Pentapetalae</taxon>
        <taxon>asterids</taxon>
        <taxon>Cornales</taxon>
        <taxon>Nyssaceae</taxon>
        <taxon>Nyssa</taxon>
    </lineage>
</organism>
<accession>A0A5J5AFU5</accession>
<gene>
    <name evidence="1" type="ORF">F0562_036067</name>
</gene>
<evidence type="ECO:0000313" key="2">
    <source>
        <dbReference type="Proteomes" id="UP000325577"/>
    </source>
</evidence>
<evidence type="ECO:0000313" key="1">
    <source>
        <dbReference type="EMBL" id="KAA8528712.1"/>
    </source>
</evidence>
<dbReference type="AlphaFoldDB" id="A0A5J5AFU5"/>